<dbReference type="CDD" id="cd03443">
    <property type="entry name" value="PaaI_thioesterase"/>
    <property type="match status" value="1"/>
</dbReference>
<dbReference type="InterPro" id="IPR006683">
    <property type="entry name" value="Thioestr_dom"/>
</dbReference>
<evidence type="ECO:0000313" key="4">
    <source>
        <dbReference type="Proteomes" id="UP000307968"/>
    </source>
</evidence>
<dbReference type="InterPro" id="IPR003736">
    <property type="entry name" value="PAAI_dom"/>
</dbReference>
<accession>A0A4U9HAM7</accession>
<dbReference type="NCBIfam" id="TIGR00369">
    <property type="entry name" value="unchar_dom_1"/>
    <property type="match status" value="1"/>
</dbReference>
<proteinExistence type="predicted"/>
<gene>
    <name evidence="3" type="ORF">NCTC12971_00229</name>
</gene>
<feature type="domain" description="Thioesterase" evidence="2">
    <location>
        <begin position="7"/>
        <end position="93"/>
    </location>
</feature>
<evidence type="ECO:0000313" key="3">
    <source>
        <dbReference type="EMBL" id="VTP59796.1"/>
    </source>
</evidence>
<dbReference type="GO" id="GO:0016289">
    <property type="term" value="F:acyl-CoA hydrolase activity"/>
    <property type="evidence" value="ECO:0007669"/>
    <property type="project" value="UniProtKB-ARBA"/>
</dbReference>
<dbReference type="NCBIfam" id="NF008675">
    <property type="entry name" value="PRK11688.1"/>
    <property type="match status" value="1"/>
</dbReference>
<protein>
    <submittedName>
        <fullName evidence="3">Uncharacterized protein, possibly involved in aromatic compounds catabolism</fullName>
    </submittedName>
</protein>
<evidence type="ECO:0000259" key="2">
    <source>
        <dbReference type="Pfam" id="PF03061"/>
    </source>
</evidence>
<name>A0A4U9HAM7_SERRU</name>
<dbReference type="Gene3D" id="3.10.129.10">
    <property type="entry name" value="Hotdog Thioesterase"/>
    <property type="match status" value="1"/>
</dbReference>
<dbReference type="Pfam" id="PF03061">
    <property type="entry name" value="4HBT"/>
    <property type="match status" value="1"/>
</dbReference>
<dbReference type="EMBL" id="LR590463">
    <property type="protein sequence ID" value="VTP59796.1"/>
    <property type="molecule type" value="Genomic_DNA"/>
</dbReference>
<organism evidence="3 4">
    <name type="scientific">Serratia rubidaea</name>
    <name type="common">Serratia marinorubra</name>
    <dbReference type="NCBI Taxonomy" id="61652"/>
    <lineage>
        <taxon>Bacteria</taxon>
        <taxon>Pseudomonadati</taxon>
        <taxon>Pseudomonadota</taxon>
        <taxon>Gammaproteobacteria</taxon>
        <taxon>Enterobacterales</taxon>
        <taxon>Yersiniaceae</taxon>
        <taxon>Serratia</taxon>
    </lineage>
</organism>
<dbReference type="InterPro" id="IPR029069">
    <property type="entry name" value="HotDog_dom_sf"/>
</dbReference>
<dbReference type="SUPFAM" id="SSF54637">
    <property type="entry name" value="Thioesterase/thiol ester dehydrase-isomerase"/>
    <property type="match status" value="1"/>
</dbReference>
<keyword evidence="1" id="KW-0378">Hydrolase</keyword>
<reference evidence="3 4" key="1">
    <citation type="submission" date="2019-05" db="EMBL/GenBank/DDBJ databases">
        <authorList>
            <consortium name="Pathogen Informatics"/>
        </authorList>
    </citation>
    <scope>NUCLEOTIDE SEQUENCE [LARGE SCALE GENOMIC DNA]</scope>
    <source>
        <strain evidence="3 4">NCTC12971</strain>
    </source>
</reference>
<dbReference type="AlphaFoldDB" id="A0A4U9HAM7"/>
<dbReference type="Proteomes" id="UP000307968">
    <property type="component" value="Chromosome"/>
</dbReference>
<sequence length="163" mass="17504">MGNAAQKILHGGVIASVLDVAAGLACVGSVLMRQESLVEEELAARLSRMGTIDLRVDYLRPGRGEHFIASASVLRSGNKVAVARVELHNNDGLHIASATRHLPGWLIVPGERLQYTHRIDSLTSRSRHGRTANASGHLLCPGRLFYLGHRPGLFQTDSAGAGR</sequence>
<evidence type="ECO:0000256" key="1">
    <source>
        <dbReference type="ARBA" id="ARBA00022801"/>
    </source>
</evidence>